<dbReference type="SMART" id="SM00326">
    <property type="entry name" value="SH3"/>
    <property type="match status" value="1"/>
</dbReference>
<dbReference type="InterPro" id="IPR001452">
    <property type="entry name" value="SH3_domain"/>
</dbReference>
<name>A0A9P5ZAU4_9AGAR</name>
<evidence type="ECO:0000256" key="3">
    <source>
        <dbReference type="SAM" id="MobiDB-lite"/>
    </source>
</evidence>
<dbReference type="InterPro" id="IPR036028">
    <property type="entry name" value="SH3-like_dom_sf"/>
</dbReference>
<evidence type="ECO:0000259" key="5">
    <source>
        <dbReference type="PROSITE" id="PS50002"/>
    </source>
</evidence>
<dbReference type="Proteomes" id="UP000807469">
    <property type="component" value="Unassembled WGS sequence"/>
</dbReference>
<dbReference type="Pfam" id="PF14604">
    <property type="entry name" value="SH3_9"/>
    <property type="match status" value="1"/>
</dbReference>
<protein>
    <recommendedName>
        <fullName evidence="5">SH3 domain-containing protein</fullName>
    </recommendedName>
</protein>
<keyword evidence="1 2" id="KW-0728">SH3 domain</keyword>
<feature type="domain" description="SH3" evidence="5">
    <location>
        <begin position="318"/>
        <end position="381"/>
    </location>
</feature>
<keyword evidence="4" id="KW-0472">Membrane</keyword>
<keyword evidence="4" id="KW-1133">Transmembrane helix</keyword>
<proteinExistence type="predicted"/>
<sequence>MDFQAKPATHRRMVKLPLKARADILQPRQYDPSTVVMQTVVQSAAAASSTSVPVVSGLPSSTAALAAVAGVLALIFISVAGCCFYRRRKIRSHTKKAPSASFNHDAFAEKKNPFTTGLDPPIVKVDLPINTRVRPPPLPLTPSSASSTEETGKSDSSGTFRVTNNPDRQTAMPALPKAVAEKRRPSQRVKSSWMSPNAEEFIGSPPPSYDMANGNGSPNFLIPIPPQLPPQKARVAAAPQTPPATKVSHSKPSKKGSNLQALIVPQYNTEPAPVPSPARSESFARKDLVIPTPALVLSSAPSSMPSNSNNEISPKSGSGARMMTVVAPYTPTLADELNVIVGDTVRLLQEYQDGWGFVQFVGKGDAPKGVVPLVCLQERKRVVPAMPHKTSNGSVSSFTTNWR</sequence>
<feature type="region of interest" description="Disordered" evidence="3">
    <location>
        <begin position="129"/>
        <end position="198"/>
    </location>
</feature>
<evidence type="ECO:0000313" key="7">
    <source>
        <dbReference type="Proteomes" id="UP000807469"/>
    </source>
</evidence>
<reference evidence="6" key="1">
    <citation type="submission" date="2020-11" db="EMBL/GenBank/DDBJ databases">
        <authorList>
            <consortium name="DOE Joint Genome Institute"/>
            <person name="Ahrendt S."/>
            <person name="Riley R."/>
            <person name="Andreopoulos W."/>
            <person name="Labutti K."/>
            <person name="Pangilinan J."/>
            <person name="Ruiz-Duenas F.J."/>
            <person name="Barrasa J.M."/>
            <person name="Sanchez-Garcia M."/>
            <person name="Camarero S."/>
            <person name="Miyauchi S."/>
            <person name="Serrano A."/>
            <person name="Linde D."/>
            <person name="Babiker R."/>
            <person name="Drula E."/>
            <person name="Ayuso-Fernandez I."/>
            <person name="Pacheco R."/>
            <person name="Padilla G."/>
            <person name="Ferreira P."/>
            <person name="Barriuso J."/>
            <person name="Kellner H."/>
            <person name="Castanera R."/>
            <person name="Alfaro M."/>
            <person name="Ramirez L."/>
            <person name="Pisabarro A.G."/>
            <person name="Kuo A."/>
            <person name="Tritt A."/>
            <person name="Lipzen A."/>
            <person name="He G."/>
            <person name="Yan M."/>
            <person name="Ng V."/>
            <person name="Cullen D."/>
            <person name="Martin F."/>
            <person name="Rosso M.-N."/>
            <person name="Henrissat B."/>
            <person name="Hibbett D."/>
            <person name="Martinez A.T."/>
            <person name="Grigoriev I.V."/>
        </authorList>
    </citation>
    <scope>NUCLEOTIDE SEQUENCE</scope>
    <source>
        <strain evidence="6">CIRM-BRFM 674</strain>
    </source>
</reference>
<dbReference type="AlphaFoldDB" id="A0A9P5ZAU4"/>
<accession>A0A9P5ZAU4</accession>
<dbReference type="OrthoDB" id="5340910at2759"/>
<feature type="compositionally biased region" description="Low complexity" evidence="3">
    <location>
        <begin position="298"/>
        <end position="314"/>
    </location>
</feature>
<dbReference type="EMBL" id="MU155141">
    <property type="protein sequence ID" value="KAF9484638.1"/>
    <property type="molecule type" value="Genomic_DNA"/>
</dbReference>
<evidence type="ECO:0000256" key="2">
    <source>
        <dbReference type="PROSITE-ProRule" id="PRU00192"/>
    </source>
</evidence>
<comment type="caution">
    <text evidence="6">The sequence shown here is derived from an EMBL/GenBank/DDBJ whole genome shotgun (WGS) entry which is preliminary data.</text>
</comment>
<feature type="compositionally biased region" description="Polar residues" evidence="3">
    <location>
        <begin position="154"/>
        <end position="168"/>
    </location>
</feature>
<feature type="region of interest" description="Disordered" evidence="3">
    <location>
        <begin position="234"/>
        <end position="257"/>
    </location>
</feature>
<gene>
    <name evidence="6" type="ORF">BDN70DRAFT_872151</name>
</gene>
<evidence type="ECO:0000313" key="6">
    <source>
        <dbReference type="EMBL" id="KAF9484638.1"/>
    </source>
</evidence>
<keyword evidence="7" id="KW-1185">Reference proteome</keyword>
<evidence type="ECO:0000256" key="4">
    <source>
        <dbReference type="SAM" id="Phobius"/>
    </source>
</evidence>
<organism evidence="6 7">
    <name type="scientific">Pholiota conissans</name>
    <dbReference type="NCBI Taxonomy" id="109636"/>
    <lineage>
        <taxon>Eukaryota</taxon>
        <taxon>Fungi</taxon>
        <taxon>Dikarya</taxon>
        <taxon>Basidiomycota</taxon>
        <taxon>Agaricomycotina</taxon>
        <taxon>Agaricomycetes</taxon>
        <taxon>Agaricomycetidae</taxon>
        <taxon>Agaricales</taxon>
        <taxon>Agaricineae</taxon>
        <taxon>Strophariaceae</taxon>
        <taxon>Pholiota</taxon>
    </lineage>
</organism>
<feature type="region of interest" description="Disordered" evidence="3">
    <location>
        <begin position="298"/>
        <end position="317"/>
    </location>
</feature>
<dbReference type="SUPFAM" id="SSF50044">
    <property type="entry name" value="SH3-domain"/>
    <property type="match status" value="1"/>
</dbReference>
<dbReference type="Gene3D" id="2.30.30.40">
    <property type="entry name" value="SH3 Domains"/>
    <property type="match status" value="1"/>
</dbReference>
<feature type="transmembrane region" description="Helical" evidence="4">
    <location>
        <begin position="63"/>
        <end position="85"/>
    </location>
</feature>
<dbReference type="PROSITE" id="PS50002">
    <property type="entry name" value="SH3"/>
    <property type="match status" value="1"/>
</dbReference>
<evidence type="ECO:0000256" key="1">
    <source>
        <dbReference type="ARBA" id="ARBA00022443"/>
    </source>
</evidence>
<keyword evidence="4" id="KW-0812">Transmembrane</keyword>